<evidence type="ECO:0000313" key="1">
    <source>
        <dbReference type="EMBL" id="KAI0502687.1"/>
    </source>
</evidence>
<name>A0A8T3B2T5_DENNO</name>
<reference evidence="1" key="1">
    <citation type="journal article" date="2022" name="Front. Genet.">
        <title>Chromosome-Scale Assembly of the Dendrobium nobile Genome Provides Insights Into the Molecular Mechanism of the Biosynthesis of the Medicinal Active Ingredient of Dendrobium.</title>
        <authorList>
            <person name="Xu Q."/>
            <person name="Niu S.-C."/>
            <person name="Li K.-L."/>
            <person name="Zheng P.-J."/>
            <person name="Zhang X.-J."/>
            <person name="Jia Y."/>
            <person name="Liu Y."/>
            <person name="Niu Y.-X."/>
            <person name="Yu L.-H."/>
            <person name="Chen D.-F."/>
            <person name="Zhang G.-Q."/>
        </authorList>
    </citation>
    <scope>NUCLEOTIDE SEQUENCE</scope>
    <source>
        <tissue evidence="1">Leaf</tissue>
    </source>
</reference>
<keyword evidence="2" id="KW-1185">Reference proteome</keyword>
<comment type="caution">
    <text evidence="1">The sequence shown here is derived from an EMBL/GenBank/DDBJ whole genome shotgun (WGS) entry which is preliminary data.</text>
</comment>
<dbReference type="EMBL" id="JAGYWB010000012">
    <property type="protein sequence ID" value="KAI0502687.1"/>
    <property type="molecule type" value="Genomic_DNA"/>
</dbReference>
<dbReference type="Proteomes" id="UP000829196">
    <property type="component" value="Unassembled WGS sequence"/>
</dbReference>
<proteinExistence type="predicted"/>
<evidence type="ECO:0000313" key="2">
    <source>
        <dbReference type="Proteomes" id="UP000829196"/>
    </source>
</evidence>
<accession>A0A8T3B2T5</accession>
<protein>
    <submittedName>
        <fullName evidence="1">Uncharacterized protein</fullName>
    </submittedName>
</protein>
<organism evidence="1 2">
    <name type="scientific">Dendrobium nobile</name>
    <name type="common">Orchid</name>
    <dbReference type="NCBI Taxonomy" id="94219"/>
    <lineage>
        <taxon>Eukaryota</taxon>
        <taxon>Viridiplantae</taxon>
        <taxon>Streptophyta</taxon>
        <taxon>Embryophyta</taxon>
        <taxon>Tracheophyta</taxon>
        <taxon>Spermatophyta</taxon>
        <taxon>Magnoliopsida</taxon>
        <taxon>Liliopsida</taxon>
        <taxon>Asparagales</taxon>
        <taxon>Orchidaceae</taxon>
        <taxon>Epidendroideae</taxon>
        <taxon>Malaxideae</taxon>
        <taxon>Dendrobiinae</taxon>
        <taxon>Dendrobium</taxon>
    </lineage>
</organism>
<sequence length="57" mass="6765">MSKYVCIFQLLHKKNYLPDEVLHKLHLCQSYCQTQIGLPNSKRCFSHDLPNYNLNIN</sequence>
<dbReference type="AlphaFoldDB" id="A0A8T3B2T5"/>
<gene>
    <name evidence="1" type="ORF">KFK09_017644</name>
</gene>